<evidence type="ECO:0000256" key="1">
    <source>
        <dbReference type="SAM" id="MobiDB-lite"/>
    </source>
</evidence>
<accession>A0A0C9TEW5</accession>
<dbReference type="EMBL" id="KN820712">
    <property type="protein sequence ID" value="KIJ05796.1"/>
    <property type="molecule type" value="Genomic_DNA"/>
</dbReference>
<dbReference type="SUPFAM" id="SSF81383">
    <property type="entry name" value="F-box domain"/>
    <property type="match status" value="1"/>
</dbReference>
<evidence type="ECO:0000313" key="2">
    <source>
        <dbReference type="EMBL" id="KIJ05796.1"/>
    </source>
</evidence>
<dbReference type="AlphaFoldDB" id="A0A0C9TEW5"/>
<proteinExistence type="predicted"/>
<reference evidence="3" key="2">
    <citation type="submission" date="2015-01" db="EMBL/GenBank/DDBJ databases">
        <title>Evolutionary Origins and Diversification of the Mycorrhizal Mutualists.</title>
        <authorList>
            <consortium name="DOE Joint Genome Institute"/>
            <consortium name="Mycorrhizal Genomics Consortium"/>
            <person name="Kohler A."/>
            <person name="Kuo A."/>
            <person name="Nagy L.G."/>
            <person name="Floudas D."/>
            <person name="Copeland A."/>
            <person name="Barry K.W."/>
            <person name="Cichocki N."/>
            <person name="Veneault-Fourrey C."/>
            <person name="LaButti K."/>
            <person name="Lindquist E.A."/>
            <person name="Lipzen A."/>
            <person name="Lundell T."/>
            <person name="Morin E."/>
            <person name="Murat C."/>
            <person name="Riley R."/>
            <person name="Ohm R."/>
            <person name="Sun H."/>
            <person name="Tunlid A."/>
            <person name="Henrissat B."/>
            <person name="Grigoriev I.V."/>
            <person name="Hibbett D.S."/>
            <person name="Martin F."/>
        </authorList>
    </citation>
    <scope>NUCLEOTIDE SEQUENCE [LARGE SCALE GENOMIC DNA]</scope>
    <source>
        <strain evidence="3">ATCC 200175</strain>
    </source>
</reference>
<dbReference type="CDD" id="cd09917">
    <property type="entry name" value="F-box_SF"/>
    <property type="match status" value="1"/>
</dbReference>
<protein>
    <recommendedName>
        <fullName evidence="4">F-box domain-containing protein</fullName>
    </recommendedName>
</protein>
<dbReference type="Proteomes" id="UP000053647">
    <property type="component" value="Unassembled WGS sequence"/>
</dbReference>
<name>A0A0C9TEW5_PAXIN</name>
<dbReference type="InterPro" id="IPR036047">
    <property type="entry name" value="F-box-like_dom_sf"/>
</dbReference>
<feature type="region of interest" description="Disordered" evidence="1">
    <location>
        <begin position="47"/>
        <end position="79"/>
    </location>
</feature>
<organism evidence="2 3">
    <name type="scientific">Paxillus involutus ATCC 200175</name>
    <dbReference type="NCBI Taxonomy" id="664439"/>
    <lineage>
        <taxon>Eukaryota</taxon>
        <taxon>Fungi</taxon>
        <taxon>Dikarya</taxon>
        <taxon>Basidiomycota</taxon>
        <taxon>Agaricomycotina</taxon>
        <taxon>Agaricomycetes</taxon>
        <taxon>Agaricomycetidae</taxon>
        <taxon>Boletales</taxon>
        <taxon>Paxilineae</taxon>
        <taxon>Paxillaceae</taxon>
        <taxon>Paxillus</taxon>
    </lineage>
</organism>
<keyword evidence="3" id="KW-1185">Reference proteome</keyword>
<sequence>MGNVHSQQSNLIHEFSELQQVLATYIHTPVSPLKCKAANDLTLLAPPAKKAAHTRDTVPETKPPSVANDTPTQPSPLLPLKRKAGHEVDELPTPPKKKIASAAHPLCRHESTLMTLLHASSQTTASQSSPFLPLKHKAGHEVDELSAPPKKRIASAAHESKRRWLSGECYLWCLPNELLILIANHLALESLHVLTHVCKLLREIASPRYCALVNFEAPDVDGWLTVEGHVCEALPVWRQSQAFVVPGLIWITASQDTTDHHFQALRIFFESLEGLEGIRRVQLCLYGSPSYVSPSLTSFLESVQSTKCQELHCLGMRRTGLEICVNGRSFLRNSSLKVLNINSLLLFTLMILRNAPLRKLTLTNTTFKPKQWSTLLSQLDLPQLSQLAVDDTCPIPALMDFLHRHKVCNLLIHHKDDLTPPLLPWRSWSWTPLPSLVVLDGSPAIILSLMRLVDISHPFQRLVVRLDSASVEQNHLSDLLSCTEYLTDLHELHVIIPDNATNLSNYPEGDMHVCPAKDVWLSGTNPLTCTDVIISHVCLHSSYLPAQVSRSHIVHPGCKHFLASATFGCI</sequence>
<dbReference type="OrthoDB" id="2693377at2759"/>
<evidence type="ECO:0000313" key="3">
    <source>
        <dbReference type="Proteomes" id="UP000053647"/>
    </source>
</evidence>
<dbReference type="HOGENOM" id="CLU_543558_0_0_1"/>
<evidence type="ECO:0008006" key="4">
    <source>
        <dbReference type="Google" id="ProtNLM"/>
    </source>
</evidence>
<reference evidence="2 3" key="1">
    <citation type="submission" date="2014-06" db="EMBL/GenBank/DDBJ databases">
        <authorList>
            <consortium name="DOE Joint Genome Institute"/>
            <person name="Kuo A."/>
            <person name="Kohler A."/>
            <person name="Nagy L.G."/>
            <person name="Floudas D."/>
            <person name="Copeland A."/>
            <person name="Barry K.W."/>
            <person name="Cichocki N."/>
            <person name="Veneault-Fourrey C."/>
            <person name="LaButti K."/>
            <person name="Lindquist E.A."/>
            <person name="Lipzen A."/>
            <person name="Lundell T."/>
            <person name="Morin E."/>
            <person name="Murat C."/>
            <person name="Sun H."/>
            <person name="Tunlid A."/>
            <person name="Henrissat B."/>
            <person name="Grigoriev I.V."/>
            <person name="Hibbett D.S."/>
            <person name="Martin F."/>
            <person name="Nordberg H.P."/>
            <person name="Cantor M.N."/>
            <person name="Hua S.X."/>
        </authorList>
    </citation>
    <scope>NUCLEOTIDE SEQUENCE [LARGE SCALE GENOMIC DNA]</scope>
    <source>
        <strain evidence="2 3">ATCC 200175</strain>
    </source>
</reference>
<gene>
    <name evidence="2" type="ORF">PAXINDRAFT_20974</name>
</gene>